<dbReference type="EMBL" id="AP023440">
    <property type="protein sequence ID" value="BCL31019.1"/>
    <property type="molecule type" value="Genomic_DNA"/>
</dbReference>
<evidence type="ECO:0000256" key="1">
    <source>
        <dbReference type="SAM" id="MobiDB-lite"/>
    </source>
</evidence>
<keyword evidence="2" id="KW-1133">Transmembrane helix</keyword>
<dbReference type="Proteomes" id="UP000516444">
    <property type="component" value="Chromosome"/>
</dbReference>
<keyword evidence="4" id="KW-1185">Reference proteome</keyword>
<evidence type="ECO:0000313" key="4">
    <source>
        <dbReference type="Proteomes" id="UP000516444"/>
    </source>
</evidence>
<feature type="transmembrane region" description="Helical" evidence="2">
    <location>
        <begin position="202"/>
        <end position="219"/>
    </location>
</feature>
<reference evidence="3 4" key="1">
    <citation type="journal article" date="2014" name="Int. J. Syst. Evol. Microbiol.">
        <title>Complete genome sequence of Corynebacterium casei LMG S-19264T (=DSM 44701T), isolated from a smear-ripened cheese.</title>
        <authorList>
            <consortium name="US DOE Joint Genome Institute (JGI-PGF)"/>
            <person name="Walter F."/>
            <person name="Albersmeier A."/>
            <person name="Kalinowski J."/>
            <person name="Ruckert C."/>
        </authorList>
    </citation>
    <scope>NUCLEOTIDE SEQUENCE [LARGE SCALE GENOMIC DNA]</scope>
    <source>
        <strain evidence="3 4">JCM 4677</strain>
    </source>
</reference>
<accession>A0A7G1P6W9</accession>
<protein>
    <submittedName>
        <fullName evidence="3">Uncharacterized protein</fullName>
    </submittedName>
</protein>
<proteinExistence type="predicted"/>
<evidence type="ECO:0000256" key="2">
    <source>
        <dbReference type="SAM" id="Phobius"/>
    </source>
</evidence>
<gene>
    <name evidence="3" type="ORF">GCM10017557_58780</name>
</gene>
<sequence length="227" mass="24393">MDVKPGEDPQSMPTGTESPRPEPTQSKPTGEADPDPQEEYVEAIDSARKSLFEGSLTHSGLTDAELKSGTTYKFVVTVSGDWRLNADGSKGASVPAGGDIGVKLQCSGENSSCKALSTERQPVLKRTDQATWRWEVSPQKEGRLKLSLRVTAYFRDSDSVLVEQSPFRRTVRVVAVPEDSGGEGFEWIGGIWNGIVKFASELGIILSVIVTVPAAILALKARGRSSA</sequence>
<keyword evidence="2" id="KW-0812">Transmembrane</keyword>
<feature type="region of interest" description="Disordered" evidence="1">
    <location>
        <begin position="1"/>
        <end position="38"/>
    </location>
</feature>
<keyword evidence="2" id="KW-0472">Membrane</keyword>
<name>A0A7G1P6W9_9ACTN</name>
<dbReference type="KEGG" id="sgm:GCM10017557_58780"/>
<evidence type="ECO:0000313" key="3">
    <source>
        <dbReference type="EMBL" id="BCL31019.1"/>
    </source>
</evidence>
<feature type="compositionally biased region" description="Polar residues" evidence="1">
    <location>
        <begin position="11"/>
        <end position="28"/>
    </location>
</feature>
<organism evidence="3 4">
    <name type="scientific">Streptomyces aurantiacus</name>
    <dbReference type="NCBI Taxonomy" id="47760"/>
    <lineage>
        <taxon>Bacteria</taxon>
        <taxon>Bacillati</taxon>
        <taxon>Actinomycetota</taxon>
        <taxon>Actinomycetes</taxon>
        <taxon>Kitasatosporales</taxon>
        <taxon>Streptomycetaceae</taxon>
        <taxon>Streptomyces</taxon>
        <taxon>Streptomyces aurantiacus group</taxon>
    </lineage>
</organism>
<dbReference type="AlphaFoldDB" id="A0A7G1P6W9"/>